<reference evidence="10 11" key="1">
    <citation type="journal article" date="2014" name="PLoS Genet.">
        <title>Hidden diversity in honey bee gut symbionts detected by single-cell genomics.</title>
        <authorList>
            <person name="Engel P."/>
            <person name="Stepanauskas R."/>
            <person name="Moran N."/>
        </authorList>
    </citation>
    <scope>NUCLEOTIDE SEQUENCE [LARGE SCALE GENOMIC DNA]</scope>
    <source>
        <strain evidence="10 11">SCGC AB-598-J21</strain>
    </source>
</reference>
<evidence type="ECO:0000256" key="6">
    <source>
        <dbReference type="ARBA" id="ARBA00023146"/>
    </source>
</evidence>
<feature type="domain" description="Aminoacyl-tRNA synthetase class Ia" evidence="8">
    <location>
        <begin position="1"/>
        <end position="37"/>
    </location>
</feature>
<keyword evidence="5" id="KW-0648">Protein biosynthesis</keyword>
<evidence type="ECO:0000256" key="2">
    <source>
        <dbReference type="ARBA" id="ARBA00022598"/>
    </source>
</evidence>
<comment type="similarity">
    <text evidence="1">Belongs to the class-I aminoacyl-tRNA synthetase family. IleS type 1 subfamily.</text>
</comment>
<dbReference type="InterPro" id="IPR050081">
    <property type="entry name" value="Ile-tRNA_ligase"/>
</dbReference>
<evidence type="ECO:0000256" key="4">
    <source>
        <dbReference type="ARBA" id="ARBA00022840"/>
    </source>
</evidence>
<comment type="catalytic activity">
    <reaction evidence="7">
        <text>tRNA(Ile) + L-isoleucine + ATP = L-isoleucyl-tRNA(Ile) + AMP + diphosphate</text>
        <dbReference type="Rhea" id="RHEA:11060"/>
        <dbReference type="Rhea" id="RHEA-COMP:9666"/>
        <dbReference type="Rhea" id="RHEA-COMP:9695"/>
        <dbReference type="ChEBI" id="CHEBI:30616"/>
        <dbReference type="ChEBI" id="CHEBI:33019"/>
        <dbReference type="ChEBI" id="CHEBI:58045"/>
        <dbReference type="ChEBI" id="CHEBI:78442"/>
        <dbReference type="ChEBI" id="CHEBI:78528"/>
        <dbReference type="ChEBI" id="CHEBI:456215"/>
        <dbReference type="EC" id="6.1.1.5"/>
    </reaction>
</comment>
<dbReference type="PANTHER" id="PTHR42765">
    <property type="entry name" value="SOLEUCYL-TRNA SYNTHETASE"/>
    <property type="match status" value="1"/>
</dbReference>
<evidence type="ECO:0000313" key="9">
    <source>
        <dbReference type="EMBL" id="KEQ02176.1"/>
    </source>
</evidence>
<dbReference type="Gene3D" id="3.40.50.620">
    <property type="entry name" value="HUPs"/>
    <property type="match status" value="1"/>
</dbReference>
<proteinExistence type="inferred from homology"/>
<dbReference type="EMBL" id="AVQL01000039">
    <property type="protein sequence ID" value="KEQ02176.1"/>
    <property type="molecule type" value="Genomic_DNA"/>
</dbReference>
<keyword evidence="3" id="KW-0547">Nucleotide-binding</keyword>
<keyword evidence="4" id="KW-0067">ATP-binding</keyword>
<sequence length="108" mass="12261">SKSVGNVVAPQKVNDSLGADILRLWVASTDYSGELAISDEILKRVSESYRRLRNTLRFLLANLSDFNPETDAVAISDMLELDRYALVLAQQLQERVANDHFTRYAFHF</sequence>
<gene>
    <name evidence="9" type="ORF">SASC598J21_000400</name>
    <name evidence="10" type="ORF">SASC598J21_000410</name>
</gene>
<dbReference type="Pfam" id="PF00133">
    <property type="entry name" value="tRNA-synt_1"/>
    <property type="match status" value="1"/>
</dbReference>
<dbReference type="GO" id="GO:0004822">
    <property type="term" value="F:isoleucine-tRNA ligase activity"/>
    <property type="evidence" value="ECO:0007669"/>
    <property type="project" value="UniProtKB-EC"/>
</dbReference>
<evidence type="ECO:0000256" key="5">
    <source>
        <dbReference type="ARBA" id="ARBA00022917"/>
    </source>
</evidence>
<dbReference type="GO" id="GO:0006428">
    <property type="term" value="P:isoleucyl-tRNA aminoacylation"/>
    <property type="evidence" value="ECO:0007669"/>
    <property type="project" value="TreeGrafter"/>
</dbReference>
<name>A0A074VEG0_9NEIS</name>
<dbReference type="InterPro" id="IPR014729">
    <property type="entry name" value="Rossmann-like_a/b/a_fold"/>
</dbReference>
<accession>A0A074VEG0</accession>
<dbReference type="SUPFAM" id="SSF52374">
    <property type="entry name" value="Nucleotidylyl transferase"/>
    <property type="match status" value="1"/>
</dbReference>
<dbReference type="InterPro" id="IPR002300">
    <property type="entry name" value="aa-tRNA-synth_Ia"/>
</dbReference>
<dbReference type="GO" id="GO:0005524">
    <property type="term" value="F:ATP binding"/>
    <property type="evidence" value="ECO:0007669"/>
    <property type="project" value="UniProtKB-KW"/>
</dbReference>
<keyword evidence="2" id="KW-0436">Ligase</keyword>
<dbReference type="PANTHER" id="PTHR42765:SF1">
    <property type="entry name" value="ISOLEUCINE--TRNA LIGASE, MITOCHONDRIAL"/>
    <property type="match status" value="1"/>
</dbReference>
<dbReference type="Gene3D" id="1.10.730.20">
    <property type="match status" value="1"/>
</dbReference>
<feature type="non-terminal residue" evidence="10">
    <location>
        <position position="108"/>
    </location>
</feature>
<evidence type="ECO:0000313" key="11">
    <source>
        <dbReference type="Proteomes" id="UP000027644"/>
    </source>
</evidence>
<dbReference type="EMBL" id="AVQL01000038">
    <property type="protein sequence ID" value="KEQ02177.1"/>
    <property type="molecule type" value="Genomic_DNA"/>
</dbReference>
<evidence type="ECO:0000256" key="7">
    <source>
        <dbReference type="ARBA" id="ARBA00048359"/>
    </source>
</evidence>
<keyword evidence="6 10" id="KW-0030">Aminoacyl-tRNA synthetase</keyword>
<comment type="caution">
    <text evidence="10">The sequence shown here is derived from an EMBL/GenBank/DDBJ whole genome shotgun (WGS) entry which is preliminary data.</text>
</comment>
<evidence type="ECO:0000256" key="1">
    <source>
        <dbReference type="ARBA" id="ARBA00006887"/>
    </source>
</evidence>
<dbReference type="AlphaFoldDB" id="A0A074VEG0"/>
<evidence type="ECO:0000313" key="10">
    <source>
        <dbReference type="EMBL" id="KEQ02177.1"/>
    </source>
</evidence>
<dbReference type="Proteomes" id="UP000027644">
    <property type="component" value="Unassembled WGS sequence"/>
</dbReference>
<organism evidence="10 11">
    <name type="scientific">Snodgrassella alvi SCGC AB-598-J21</name>
    <dbReference type="NCBI Taxonomy" id="1385367"/>
    <lineage>
        <taxon>Bacteria</taxon>
        <taxon>Pseudomonadati</taxon>
        <taxon>Pseudomonadota</taxon>
        <taxon>Betaproteobacteria</taxon>
        <taxon>Neisseriales</taxon>
        <taxon>Neisseriaceae</taxon>
        <taxon>Snodgrassella</taxon>
    </lineage>
</organism>
<evidence type="ECO:0000256" key="3">
    <source>
        <dbReference type="ARBA" id="ARBA00022741"/>
    </source>
</evidence>
<dbReference type="GO" id="GO:0005829">
    <property type="term" value="C:cytosol"/>
    <property type="evidence" value="ECO:0007669"/>
    <property type="project" value="TreeGrafter"/>
</dbReference>
<evidence type="ECO:0000259" key="8">
    <source>
        <dbReference type="Pfam" id="PF00133"/>
    </source>
</evidence>
<feature type="non-terminal residue" evidence="10">
    <location>
        <position position="1"/>
    </location>
</feature>
<protein>
    <submittedName>
        <fullName evidence="10">Isoleucyl-tRNA synthetase</fullName>
    </submittedName>
</protein>